<accession>A0A138ATX9</accession>
<dbReference type="EMBL" id="LSRF01000009">
    <property type="protein sequence ID" value="KXP13905.1"/>
    <property type="molecule type" value="Genomic_DNA"/>
</dbReference>
<dbReference type="SUPFAM" id="SSF81606">
    <property type="entry name" value="PP2C-like"/>
    <property type="match status" value="1"/>
</dbReference>
<comment type="caution">
    <text evidence="2">The sequence shown here is derived from an EMBL/GenBank/DDBJ whole genome shotgun (WGS) entry which is preliminary data.</text>
</comment>
<organism evidence="2 3">
    <name type="scientific">Tsukamurella pseudospumae</name>
    <dbReference type="NCBI Taxonomy" id="239498"/>
    <lineage>
        <taxon>Bacteria</taxon>
        <taxon>Bacillati</taxon>
        <taxon>Actinomycetota</taxon>
        <taxon>Actinomycetes</taxon>
        <taxon>Mycobacteriales</taxon>
        <taxon>Tsukamurellaceae</taxon>
        <taxon>Tsukamurella</taxon>
    </lineage>
</organism>
<name>A0A138ATX9_9ACTN</name>
<reference evidence="3" key="1">
    <citation type="submission" date="2016-02" db="EMBL/GenBank/DDBJ databases">
        <authorList>
            <person name="Wen L."/>
            <person name="He K."/>
            <person name="Yang H."/>
        </authorList>
    </citation>
    <scope>NUCLEOTIDE SEQUENCE [LARGE SCALE GENOMIC DNA]</scope>
    <source>
        <strain evidence="3">JCM 15929</strain>
    </source>
</reference>
<dbReference type="OrthoDB" id="491589at2"/>
<dbReference type="InterPro" id="IPR036457">
    <property type="entry name" value="PPM-type-like_dom_sf"/>
</dbReference>
<evidence type="ECO:0000259" key="1">
    <source>
        <dbReference type="Pfam" id="PF13672"/>
    </source>
</evidence>
<proteinExistence type="predicted"/>
<evidence type="ECO:0000313" key="2">
    <source>
        <dbReference type="EMBL" id="KXP13905.1"/>
    </source>
</evidence>
<evidence type="ECO:0000313" key="3">
    <source>
        <dbReference type="Proteomes" id="UP000070258"/>
    </source>
</evidence>
<protein>
    <recommendedName>
        <fullName evidence="1">PPM-type phosphatase domain-containing protein</fullName>
    </recommendedName>
</protein>
<dbReference type="Proteomes" id="UP000070258">
    <property type="component" value="Unassembled WGS sequence"/>
</dbReference>
<dbReference type="Pfam" id="PF13672">
    <property type="entry name" value="PP2C_2"/>
    <property type="match status" value="1"/>
</dbReference>
<dbReference type="InterPro" id="IPR001932">
    <property type="entry name" value="PPM-type_phosphatase-like_dom"/>
</dbReference>
<dbReference type="AlphaFoldDB" id="A0A138ATX9"/>
<feature type="domain" description="PPM-type phosphatase" evidence="1">
    <location>
        <begin position="86"/>
        <end position="279"/>
    </location>
</feature>
<dbReference type="STRING" id="239498.AXK60_22640"/>
<dbReference type="Gene3D" id="3.60.40.10">
    <property type="entry name" value="PPM-type phosphatase domain"/>
    <property type="match status" value="1"/>
</dbReference>
<gene>
    <name evidence="2" type="ORF">AXK60_22640</name>
</gene>
<sequence length="331" mass="34270">MRFRGSDDVVVGEQVTEPLDAVGVESVARTAVRGTISIAPMIVGDPSPFVEPKPTAQKFRSAPFRPDTVIDGWSTEHATVRAASLRGHLHRYNGAPRQDDVAVHALPTGRIVVAVADGVSSAVHAHVGATTAVRAAVQWVSANAAEIGDAVDWDEMFKSAAWAVVDQARLILDLDEPSAEDAEQHLATTLVAAVIDPAGEDGLIASVAGVGDSGAWLLTTDGEYLPLIGGKAVGADGLASSAVSGLPRLPDEIATNAGPVGHGDVLLLGTDGIGDPLGSGNGGVGDLFRQVLLSEQCPSLVEFAHAVDFSRETFDDDRTLVAVWVRGQSDA</sequence>